<dbReference type="InterPro" id="IPR036582">
    <property type="entry name" value="Mao_N_sf"/>
</dbReference>
<evidence type="ECO:0000313" key="2">
    <source>
        <dbReference type="EMBL" id="MCZ0807192.1"/>
    </source>
</evidence>
<evidence type="ECO:0000259" key="1">
    <source>
        <dbReference type="Pfam" id="PF07833"/>
    </source>
</evidence>
<reference evidence="2" key="2">
    <citation type="submission" date="2022-09" db="EMBL/GenBank/DDBJ databases">
        <title>Genome analysis and characterization of larvicidal activity of Brevibacillus strains.</title>
        <authorList>
            <person name="Patrusheva E.V."/>
            <person name="Izotova A.O."/>
            <person name="Toshchakov S.V."/>
            <person name="Sineoky S.P."/>
        </authorList>
    </citation>
    <scope>NUCLEOTIDE SEQUENCE</scope>
    <source>
        <strain evidence="2">VKPM_B-13247</strain>
    </source>
</reference>
<dbReference type="Proteomes" id="UP000239759">
    <property type="component" value="Unassembled WGS sequence"/>
</dbReference>
<dbReference type="InterPro" id="IPR012854">
    <property type="entry name" value="Cu_amine_oxidase-like_N"/>
</dbReference>
<dbReference type="RefSeq" id="WP_104031592.1">
    <property type="nucleotide sequence ID" value="NZ_JANSGW010000011.1"/>
</dbReference>
<sequence length="240" mass="27030">MKRKQRNLLLGLIAGSLLITGTAYSKTITQNISVRFAKIQLFANGEPVKTTAEPFIYKNNVYAPMETVAKAMGIQHEWDNKTPALRFNSSSLVPKELWEEAARGNYPIQHDPTDPKDISPEFELLNDTYINLSGKSNTEFLVMYSYTGFEAVTSATYVSLFQNDKGKVKRISTLKVFDAKEVKDLWREQDVVYNDKTKQIFAFNHAMKVTQTGVGKGDVLEACIIGYKDGKLVKVSDIKK</sequence>
<reference evidence="3 4" key="1">
    <citation type="submission" date="2018-02" db="EMBL/GenBank/DDBJ databases">
        <title>Comparative analysis of genomes of three Brevibacillus laterosporus strains producers of potent antimicrobials isolated from silage.</title>
        <authorList>
            <person name="Kojic M."/>
            <person name="Miljkovic M."/>
            <person name="Studholme D."/>
            <person name="Filipic B."/>
        </authorList>
    </citation>
    <scope>NUCLEOTIDE SEQUENCE [LARGE SCALE GENOMIC DNA]</scope>
    <source>
        <strain evidence="3 4">BGSP11</strain>
    </source>
</reference>
<evidence type="ECO:0000313" key="3">
    <source>
        <dbReference type="EMBL" id="PPB05720.1"/>
    </source>
</evidence>
<comment type="caution">
    <text evidence="2">The sequence shown here is derived from an EMBL/GenBank/DDBJ whole genome shotgun (WGS) entry which is preliminary data.</text>
</comment>
<evidence type="ECO:0000313" key="5">
    <source>
        <dbReference type="Proteomes" id="UP001077662"/>
    </source>
</evidence>
<protein>
    <submittedName>
        <fullName evidence="2">Stalk domain-containing protein</fullName>
    </submittedName>
</protein>
<gene>
    <name evidence="3" type="ORF">C4A77_09265</name>
    <name evidence="2" type="ORF">O0554_09730</name>
</gene>
<dbReference type="Pfam" id="PF07833">
    <property type="entry name" value="Cu_amine_oxidN1"/>
    <property type="match status" value="1"/>
</dbReference>
<dbReference type="EMBL" id="PRKQ01000009">
    <property type="protein sequence ID" value="PPB05720.1"/>
    <property type="molecule type" value="Genomic_DNA"/>
</dbReference>
<dbReference type="SUPFAM" id="SSF55383">
    <property type="entry name" value="Copper amine oxidase, domain N"/>
    <property type="match status" value="1"/>
</dbReference>
<dbReference type="AlphaFoldDB" id="A0AAP3DGF1"/>
<feature type="domain" description="Copper amine oxidase-like N-terminal" evidence="1">
    <location>
        <begin position="22"/>
        <end position="83"/>
    </location>
</feature>
<accession>A0AAP3DGF1</accession>
<evidence type="ECO:0000313" key="4">
    <source>
        <dbReference type="Proteomes" id="UP000239759"/>
    </source>
</evidence>
<dbReference type="EMBL" id="JAPTNE010000011">
    <property type="protein sequence ID" value="MCZ0807192.1"/>
    <property type="molecule type" value="Genomic_DNA"/>
</dbReference>
<dbReference type="Proteomes" id="UP001077662">
    <property type="component" value="Unassembled WGS sequence"/>
</dbReference>
<organism evidence="2 5">
    <name type="scientific">Brevibacillus laterosporus</name>
    <name type="common">Bacillus laterosporus</name>
    <dbReference type="NCBI Taxonomy" id="1465"/>
    <lineage>
        <taxon>Bacteria</taxon>
        <taxon>Bacillati</taxon>
        <taxon>Bacillota</taxon>
        <taxon>Bacilli</taxon>
        <taxon>Bacillales</taxon>
        <taxon>Paenibacillaceae</taxon>
        <taxon>Brevibacillus</taxon>
    </lineage>
</organism>
<name>A0AAP3DGF1_BRELA</name>
<proteinExistence type="predicted"/>